<dbReference type="AlphaFoldDB" id="A0AA86U1K6"/>
<protein>
    <submittedName>
        <fullName evidence="3">Hypothetical_protein</fullName>
    </submittedName>
</protein>
<proteinExistence type="predicted"/>
<dbReference type="Proteomes" id="UP001642409">
    <property type="component" value="Unassembled WGS sequence"/>
</dbReference>
<feature type="compositionally biased region" description="Polar residues" evidence="1">
    <location>
        <begin position="55"/>
        <end position="69"/>
    </location>
</feature>
<sequence length="286" mass="32661">MKNYKSDWINFQNEPEDAVLNRFIIDTNQQQYLQELKTGFEGKKREFQTEEAPNVRTNQSGLRRQNEGQISDQGQLKWMVARTFQTLTFQATKKLQITQLDLTGLRQRVTVKTSFNQHETCSIQLQIVYEPAKGVDQLDFEHLFLYNNQILRPTTLKFLPVTQQYGQSGYGPYLHISHDKSRVTVDTACSLIANSSETIPTAYDAKMKAKYQNNIKIGSGYGPYLNIDSDQELRFAIRLGTEGRHAPVIVKLLKRAQSAREPARICAYNSALKTAKGVDLLDSRFG</sequence>
<evidence type="ECO:0000313" key="4">
    <source>
        <dbReference type="Proteomes" id="UP001642409"/>
    </source>
</evidence>
<evidence type="ECO:0000313" key="2">
    <source>
        <dbReference type="EMBL" id="CAI9938500.1"/>
    </source>
</evidence>
<keyword evidence="4" id="KW-1185">Reference proteome</keyword>
<gene>
    <name evidence="2" type="ORF">HINF_LOCUS26145</name>
    <name evidence="3" type="ORF">HINF_LOCUS54686</name>
</gene>
<name>A0AA86U1K6_9EUKA</name>
<dbReference type="EMBL" id="CAXDID020000285">
    <property type="protein sequence ID" value="CAL6070669.1"/>
    <property type="molecule type" value="Genomic_DNA"/>
</dbReference>
<reference evidence="2" key="1">
    <citation type="submission" date="2023-06" db="EMBL/GenBank/DDBJ databases">
        <authorList>
            <person name="Kurt Z."/>
        </authorList>
    </citation>
    <scope>NUCLEOTIDE SEQUENCE</scope>
</reference>
<organism evidence="2">
    <name type="scientific">Hexamita inflata</name>
    <dbReference type="NCBI Taxonomy" id="28002"/>
    <lineage>
        <taxon>Eukaryota</taxon>
        <taxon>Metamonada</taxon>
        <taxon>Diplomonadida</taxon>
        <taxon>Hexamitidae</taxon>
        <taxon>Hexamitinae</taxon>
        <taxon>Hexamita</taxon>
    </lineage>
</organism>
<dbReference type="EMBL" id="CATOUU010000655">
    <property type="protein sequence ID" value="CAI9938500.1"/>
    <property type="molecule type" value="Genomic_DNA"/>
</dbReference>
<feature type="region of interest" description="Disordered" evidence="1">
    <location>
        <begin position="44"/>
        <end position="69"/>
    </location>
</feature>
<reference evidence="3 4" key="2">
    <citation type="submission" date="2024-07" db="EMBL/GenBank/DDBJ databases">
        <authorList>
            <person name="Akdeniz Z."/>
        </authorList>
    </citation>
    <scope>NUCLEOTIDE SEQUENCE [LARGE SCALE GENOMIC DNA]</scope>
</reference>
<accession>A0AA86U1K6</accession>
<comment type="caution">
    <text evidence="2">The sequence shown here is derived from an EMBL/GenBank/DDBJ whole genome shotgun (WGS) entry which is preliminary data.</text>
</comment>
<evidence type="ECO:0000313" key="3">
    <source>
        <dbReference type="EMBL" id="CAL6070669.1"/>
    </source>
</evidence>
<evidence type="ECO:0000256" key="1">
    <source>
        <dbReference type="SAM" id="MobiDB-lite"/>
    </source>
</evidence>